<dbReference type="Pfam" id="PF07690">
    <property type="entry name" value="MFS_1"/>
    <property type="match status" value="1"/>
</dbReference>
<comment type="caution">
    <text evidence="9">The sequence shown here is derived from an EMBL/GenBank/DDBJ whole genome shotgun (WGS) entry which is preliminary data.</text>
</comment>
<dbReference type="PROSITE" id="PS50850">
    <property type="entry name" value="MFS"/>
    <property type="match status" value="1"/>
</dbReference>
<evidence type="ECO:0000256" key="1">
    <source>
        <dbReference type="ARBA" id="ARBA00004651"/>
    </source>
</evidence>
<feature type="transmembrane region" description="Helical" evidence="7">
    <location>
        <begin position="379"/>
        <end position="398"/>
    </location>
</feature>
<feature type="transmembrane region" description="Helical" evidence="7">
    <location>
        <begin position="314"/>
        <end position="331"/>
    </location>
</feature>
<evidence type="ECO:0000256" key="3">
    <source>
        <dbReference type="ARBA" id="ARBA00022475"/>
    </source>
</evidence>
<keyword evidence="5 7" id="KW-1133">Transmembrane helix</keyword>
<dbReference type="Proteomes" id="UP001596310">
    <property type="component" value="Unassembled WGS sequence"/>
</dbReference>
<feature type="transmembrane region" description="Helical" evidence="7">
    <location>
        <begin position="291"/>
        <end position="308"/>
    </location>
</feature>
<dbReference type="InterPro" id="IPR020846">
    <property type="entry name" value="MFS_dom"/>
</dbReference>
<protein>
    <submittedName>
        <fullName evidence="9">MFS transporter</fullName>
    </submittedName>
</protein>
<keyword evidence="2" id="KW-0813">Transport</keyword>
<reference evidence="10" key="1">
    <citation type="journal article" date="2019" name="Int. J. Syst. Evol. Microbiol.">
        <title>The Global Catalogue of Microorganisms (GCM) 10K type strain sequencing project: providing services to taxonomists for standard genome sequencing and annotation.</title>
        <authorList>
            <consortium name="The Broad Institute Genomics Platform"/>
            <consortium name="The Broad Institute Genome Sequencing Center for Infectious Disease"/>
            <person name="Wu L."/>
            <person name="Ma J."/>
        </authorList>
    </citation>
    <scope>NUCLEOTIDE SEQUENCE [LARGE SCALE GENOMIC DNA]</scope>
    <source>
        <strain evidence="10">CCM 8897</strain>
    </source>
</reference>
<feature type="transmembrane region" description="Helical" evidence="7">
    <location>
        <begin position="177"/>
        <end position="198"/>
    </location>
</feature>
<evidence type="ECO:0000256" key="2">
    <source>
        <dbReference type="ARBA" id="ARBA00022448"/>
    </source>
</evidence>
<proteinExistence type="predicted"/>
<organism evidence="9 10">
    <name type="scientific">Lapidilactobacillus achengensis</name>
    <dbReference type="NCBI Taxonomy" id="2486000"/>
    <lineage>
        <taxon>Bacteria</taxon>
        <taxon>Bacillati</taxon>
        <taxon>Bacillota</taxon>
        <taxon>Bacilli</taxon>
        <taxon>Lactobacillales</taxon>
        <taxon>Lactobacillaceae</taxon>
        <taxon>Lapidilactobacillus</taxon>
    </lineage>
</organism>
<keyword evidence="4 7" id="KW-0812">Transmembrane</keyword>
<accession>A0ABW1UPA2</accession>
<evidence type="ECO:0000259" key="8">
    <source>
        <dbReference type="PROSITE" id="PS50850"/>
    </source>
</evidence>
<feature type="transmembrane region" description="Helical" evidence="7">
    <location>
        <begin position="21"/>
        <end position="44"/>
    </location>
</feature>
<dbReference type="InterPro" id="IPR011701">
    <property type="entry name" value="MFS"/>
</dbReference>
<keyword evidence="3" id="KW-1003">Cell membrane</keyword>
<dbReference type="PANTHER" id="PTHR23513:SF6">
    <property type="entry name" value="MAJOR FACILITATOR SUPERFAMILY ASSOCIATED DOMAIN-CONTAINING PROTEIN"/>
    <property type="match status" value="1"/>
</dbReference>
<feature type="transmembrane region" description="Helical" evidence="7">
    <location>
        <begin position="351"/>
        <end position="373"/>
    </location>
</feature>
<feature type="transmembrane region" description="Helical" evidence="7">
    <location>
        <begin position="268"/>
        <end position="284"/>
    </location>
</feature>
<sequence>MTDSTNYQQNKAKNWRQQISILLISQTISMFGSMVSGFAVVWYITLKTGSGMWVTYATLANTVPSVIISLWAGVWADRYSRRKLAMMADGGIALVTLLMAILFAFDIDALWLLLILLAARSAGNGIQSPSVNALVADITPTSDLSRINGIYNTLASFSQLMAPAIGGVILANFDLNFAFWLDVITATIGISMIGTLKLKPQARIREKLGIFQEMAAGLNYVKMRPLILGLMIAYFAFFVLLAPASVLSPVFVERAYGENVMYLTWSEVAWSIGSVIGGVLVSLHKVIKDKIGAISLVMIVCGVVFGVIGFASNIVWYCVIMAIGGLVFPLLPTADTTLIQENVEPEFMGRVFSVFGIFVGATTPIGTLMFGPLADVIDIKWIFLGTGILNIVVGWLFLKKMATYRRQELAKHGVIGSKSAASSNHGDESEAE</sequence>
<dbReference type="Gene3D" id="1.20.1250.20">
    <property type="entry name" value="MFS general substrate transporter like domains"/>
    <property type="match status" value="1"/>
</dbReference>
<feature type="transmembrane region" description="Helical" evidence="7">
    <location>
        <begin position="50"/>
        <end position="72"/>
    </location>
</feature>
<dbReference type="CDD" id="cd06173">
    <property type="entry name" value="MFS_MefA_like"/>
    <property type="match status" value="1"/>
</dbReference>
<dbReference type="EMBL" id="JBHSSM010000014">
    <property type="protein sequence ID" value="MFC6314851.1"/>
    <property type="molecule type" value="Genomic_DNA"/>
</dbReference>
<dbReference type="PANTHER" id="PTHR23513">
    <property type="entry name" value="INTEGRAL MEMBRANE EFFLUX PROTEIN-RELATED"/>
    <property type="match status" value="1"/>
</dbReference>
<feature type="domain" description="Major facilitator superfamily (MFS) profile" evidence="8">
    <location>
        <begin position="1"/>
        <end position="203"/>
    </location>
</feature>
<keyword evidence="10" id="KW-1185">Reference proteome</keyword>
<evidence type="ECO:0000256" key="6">
    <source>
        <dbReference type="ARBA" id="ARBA00023136"/>
    </source>
</evidence>
<evidence type="ECO:0000313" key="10">
    <source>
        <dbReference type="Proteomes" id="UP001596310"/>
    </source>
</evidence>
<keyword evidence="6 7" id="KW-0472">Membrane</keyword>
<feature type="transmembrane region" description="Helical" evidence="7">
    <location>
        <begin position="226"/>
        <end position="248"/>
    </location>
</feature>
<dbReference type="RefSeq" id="WP_125600920.1">
    <property type="nucleotide sequence ID" value="NZ_JBHSSM010000014.1"/>
</dbReference>
<gene>
    <name evidence="9" type="ORF">ACFQHW_04615</name>
</gene>
<dbReference type="SUPFAM" id="SSF103473">
    <property type="entry name" value="MFS general substrate transporter"/>
    <property type="match status" value="1"/>
</dbReference>
<evidence type="ECO:0000256" key="5">
    <source>
        <dbReference type="ARBA" id="ARBA00022989"/>
    </source>
</evidence>
<evidence type="ECO:0000256" key="7">
    <source>
        <dbReference type="SAM" id="Phobius"/>
    </source>
</evidence>
<evidence type="ECO:0000313" key="9">
    <source>
        <dbReference type="EMBL" id="MFC6314851.1"/>
    </source>
</evidence>
<comment type="subcellular location">
    <subcellularLocation>
        <location evidence="1">Cell membrane</location>
        <topology evidence="1">Multi-pass membrane protein</topology>
    </subcellularLocation>
</comment>
<name>A0ABW1UPA2_9LACO</name>
<evidence type="ECO:0000256" key="4">
    <source>
        <dbReference type="ARBA" id="ARBA00022692"/>
    </source>
</evidence>
<dbReference type="InterPro" id="IPR036259">
    <property type="entry name" value="MFS_trans_sf"/>
</dbReference>